<feature type="region of interest" description="Disordered" evidence="2">
    <location>
        <begin position="214"/>
        <end position="234"/>
    </location>
</feature>
<feature type="region of interest" description="Disordered" evidence="2">
    <location>
        <begin position="140"/>
        <end position="159"/>
    </location>
</feature>
<reference evidence="5 6" key="1">
    <citation type="submission" date="2016-09" db="EMBL/GenBank/DDBJ databases">
        <title>Complete genome sequence of Actinomyces hongkongensis HKU8.</title>
        <authorList>
            <person name="Gao Y.-X."/>
            <person name="Zhou Y.-Y."/>
            <person name="Xie Y."/>
            <person name="Wang M."/>
            <person name="Wang S.-J."/>
            <person name="Shen S.-G."/>
        </authorList>
    </citation>
    <scope>NUCLEOTIDE SEQUENCE [LARGE SCALE GENOMIC DNA]</scope>
    <source>
        <strain evidence="5 6">HKU8</strain>
    </source>
</reference>
<keyword evidence="3" id="KW-0472">Membrane</keyword>
<dbReference type="Gene3D" id="2.60.40.1240">
    <property type="match status" value="1"/>
</dbReference>
<dbReference type="EMBL" id="CP017298">
    <property type="protein sequence ID" value="AOS47567.1"/>
    <property type="molecule type" value="Genomic_DNA"/>
</dbReference>
<feature type="transmembrane region" description="Helical" evidence="3">
    <location>
        <begin position="109"/>
        <end position="131"/>
    </location>
</feature>
<name>A0A1D8B346_9ACTO</name>
<dbReference type="Pfam" id="PF16729">
    <property type="entry name" value="DUF5067"/>
    <property type="match status" value="1"/>
</dbReference>
<organism evidence="5 6">
    <name type="scientific">Pauljensenia hongkongensis</name>
    <dbReference type="NCBI Taxonomy" id="178339"/>
    <lineage>
        <taxon>Bacteria</taxon>
        <taxon>Bacillati</taxon>
        <taxon>Actinomycetota</taxon>
        <taxon>Actinomycetes</taxon>
        <taxon>Actinomycetales</taxon>
        <taxon>Actinomycetaceae</taxon>
        <taxon>Pauljensenia</taxon>
    </lineage>
</organism>
<feature type="compositionally biased region" description="Gly residues" evidence="2">
    <location>
        <begin position="43"/>
        <end position="52"/>
    </location>
</feature>
<protein>
    <recommendedName>
        <fullName evidence="4">DUF5067 domain-containing protein</fullName>
    </recommendedName>
</protein>
<evidence type="ECO:0000313" key="5">
    <source>
        <dbReference type="EMBL" id="AOS47567.1"/>
    </source>
</evidence>
<evidence type="ECO:0000259" key="4">
    <source>
        <dbReference type="Pfam" id="PF16729"/>
    </source>
</evidence>
<evidence type="ECO:0000313" key="6">
    <source>
        <dbReference type="Proteomes" id="UP000095214"/>
    </source>
</evidence>
<dbReference type="InterPro" id="IPR029050">
    <property type="entry name" value="Immunoprotect_excell_Ig-like"/>
</dbReference>
<keyword evidence="3" id="KW-1133">Transmembrane helix</keyword>
<evidence type="ECO:0000256" key="3">
    <source>
        <dbReference type="SAM" id="Phobius"/>
    </source>
</evidence>
<dbReference type="STRING" id="178339.BH719_06670"/>
<dbReference type="InterPro" id="IPR031989">
    <property type="entry name" value="DUF5067"/>
</dbReference>
<dbReference type="KEGG" id="phon:BH719_06670"/>
<gene>
    <name evidence="5" type="ORF">BH719_06670</name>
</gene>
<feature type="domain" description="DUF5067" evidence="4">
    <location>
        <begin position="154"/>
        <end position="267"/>
    </location>
</feature>
<proteinExistence type="predicted"/>
<accession>A0A1D8B346</accession>
<feature type="region of interest" description="Disordered" evidence="2">
    <location>
        <begin position="1"/>
        <end position="70"/>
    </location>
</feature>
<evidence type="ECO:0000256" key="2">
    <source>
        <dbReference type="SAM" id="MobiDB-lite"/>
    </source>
</evidence>
<keyword evidence="3" id="KW-0812">Transmembrane</keyword>
<evidence type="ECO:0000256" key="1">
    <source>
        <dbReference type="ARBA" id="ARBA00022729"/>
    </source>
</evidence>
<keyword evidence="1" id="KW-0732">Signal</keyword>
<dbReference type="Proteomes" id="UP000095214">
    <property type="component" value="Chromosome"/>
</dbReference>
<sequence length="283" mass="28313">MPSGQTNPQDPYGALNGAPSQGSPAPGGAQAGSAQAAPASSADGGGTSGGGHFPQTGAPVPSGYQAAPYPGAPAQGGTGYGAMPAVNAPTLPAARTAAAPQNASPTTKAAGTIAGIAIAVVLIGLVVFAIYRVALVASPPDDPAPGYSSTSASQDEDPMEADLPVAKAHIAVDDVREGPEDINGRSTVVFTLTATNNSDAPLLKVDLHPEVTQNGADRSLTDYPKGGEPEGFDPNGIFGEIRPGATETWTVAYEVSNRTDLTVQVRDSNGSTSGLPEWILSFP</sequence>
<keyword evidence="6" id="KW-1185">Reference proteome</keyword>
<feature type="compositionally biased region" description="Low complexity" evidence="2">
    <location>
        <begin position="17"/>
        <end position="42"/>
    </location>
</feature>
<dbReference type="AlphaFoldDB" id="A0A1D8B346"/>